<keyword evidence="2" id="KW-1185">Reference proteome</keyword>
<name>A0ACA9L4Q6_9GLOM</name>
<accession>A0ACA9L4Q6</accession>
<reference evidence="1" key="1">
    <citation type="submission" date="2021-06" db="EMBL/GenBank/DDBJ databases">
        <authorList>
            <person name="Kallberg Y."/>
            <person name="Tangrot J."/>
            <person name="Rosling A."/>
        </authorList>
    </citation>
    <scope>NUCLEOTIDE SEQUENCE</scope>
    <source>
        <strain evidence="1">CL356</strain>
    </source>
</reference>
<dbReference type="Proteomes" id="UP000789525">
    <property type="component" value="Unassembled WGS sequence"/>
</dbReference>
<comment type="caution">
    <text evidence="1">The sequence shown here is derived from an EMBL/GenBank/DDBJ whole genome shotgun (WGS) entry which is preliminary data.</text>
</comment>
<evidence type="ECO:0000313" key="2">
    <source>
        <dbReference type="Proteomes" id="UP000789525"/>
    </source>
</evidence>
<dbReference type="EMBL" id="CAJVPT010004680">
    <property type="protein sequence ID" value="CAG8510895.1"/>
    <property type="molecule type" value="Genomic_DNA"/>
</dbReference>
<evidence type="ECO:0000313" key="1">
    <source>
        <dbReference type="EMBL" id="CAG8510895.1"/>
    </source>
</evidence>
<gene>
    <name evidence="1" type="ORF">ACOLOM_LOCUS3213</name>
</gene>
<proteinExistence type="predicted"/>
<protein>
    <submittedName>
        <fullName evidence="1">4129_t:CDS:1</fullName>
    </submittedName>
</protein>
<sequence length="256" mass="28220">MRKAAEKEGLTVDYLVDNGYPTGTCAVVITGHNRSLVANLSAAEQYKESKHLDLPEKWKIIETVKYYYIGGFFLTVSCDAILKIARHAAESNKPFMSNLSATFLCKVLPFKEAMSKVAPYWDVIFGNESEAEAFAVSENWKTNDLKEIVLKIAQLPKVNTKRPRVVIITQGSQPTIVAFQETGKVMEIPTLPIDAKDIVDTNGAGDSFVGGFLSQYVNGKSIEESVKVGHWLANIIIQRNGSSLPEEKLVYPGSDS</sequence>
<organism evidence="1 2">
    <name type="scientific">Acaulospora colombiana</name>
    <dbReference type="NCBI Taxonomy" id="27376"/>
    <lineage>
        <taxon>Eukaryota</taxon>
        <taxon>Fungi</taxon>
        <taxon>Fungi incertae sedis</taxon>
        <taxon>Mucoromycota</taxon>
        <taxon>Glomeromycotina</taxon>
        <taxon>Glomeromycetes</taxon>
        <taxon>Diversisporales</taxon>
        <taxon>Acaulosporaceae</taxon>
        <taxon>Acaulospora</taxon>
    </lineage>
</organism>